<dbReference type="PIRSF" id="PIRSF000714">
    <property type="entry name" value="HIT"/>
    <property type="match status" value="1"/>
</dbReference>
<dbReference type="InterPro" id="IPR036265">
    <property type="entry name" value="HIT-like_sf"/>
</dbReference>
<evidence type="ECO:0000313" key="4">
    <source>
        <dbReference type="Proteomes" id="UP001269375"/>
    </source>
</evidence>
<evidence type="ECO:0000256" key="1">
    <source>
        <dbReference type="PROSITE-ProRule" id="PRU00464"/>
    </source>
</evidence>
<dbReference type="Pfam" id="PF01230">
    <property type="entry name" value="HIT"/>
    <property type="match status" value="1"/>
</dbReference>
<dbReference type="InterPro" id="IPR026026">
    <property type="entry name" value="HIT_Hint"/>
</dbReference>
<dbReference type="PROSITE" id="PS51084">
    <property type="entry name" value="HIT_2"/>
    <property type="match status" value="1"/>
</dbReference>
<comment type="caution">
    <text evidence="3">The sequence shown here is derived from an EMBL/GenBank/DDBJ whole genome shotgun (WGS) entry which is preliminary data.</text>
</comment>
<keyword evidence="4" id="KW-1185">Reference proteome</keyword>
<sequence length="140" mass="16123">MTFTLDERLRADTHHLTTLALSERVSCQVRLFDDTRYCWLVFIPEYPECVELFELPDTAQQALWRILAEWGQCLKGHFNADKLNVASLGNLVPQFHVHLVLRFKQDPAWPGPVWGHSPAEPMTTEVLAGRMEELKVLLLP</sequence>
<feature type="domain" description="HIT" evidence="2">
    <location>
        <begin position="40"/>
        <end position="109"/>
    </location>
</feature>
<dbReference type="GO" id="GO:0032259">
    <property type="term" value="P:methylation"/>
    <property type="evidence" value="ECO:0007669"/>
    <property type="project" value="UniProtKB-KW"/>
</dbReference>
<keyword evidence="3" id="KW-0489">Methyltransferase</keyword>
<dbReference type="RefSeq" id="WP_251592339.1">
    <property type="nucleotide sequence ID" value="NZ_JAMLJI010000002.1"/>
</dbReference>
<evidence type="ECO:0000313" key="3">
    <source>
        <dbReference type="EMBL" id="MDR5895052.1"/>
    </source>
</evidence>
<dbReference type="SUPFAM" id="SSF54197">
    <property type="entry name" value="HIT-like"/>
    <property type="match status" value="1"/>
</dbReference>
<gene>
    <name evidence="3" type="ORF">QC825_03040</name>
</gene>
<accession>A0ABU1GTY1</accession>
<dbReference type="Proteomes" id="UP001269375">
    <property type="component" value="Unassembled WGS sequence"/>
</dbReference>
<organism evidence="3 4">
    <name type="scientific">Larsenimonas suaedae</name>
    <dbReference type="NCBI Taxonomy" id="1851019"/>
    <lineage>
        <taxon>Bacteria</taxon>
        <taxon>Pseudomonadati</taxon>
        <taxon>Pseudomonadota</taxon>
        <taxon>Gammaproteobacteria</taxon>
        <taxon>Oceanospirillales</taxon>
        <taxon>Halomonadaceae</taxon>
        <taxon>Larsenimonas</taxon>
    </lineage>
</organism>
<comment type="caution">
    <text evidence="1">Lacks conserved residue(s) required for the propagation of feature annotation.</text>
</comment>
<proteinExistence type="predicted"/>
<dbReference type="EMBL" id="JARWAO010000001">
    <property type="protein sequence ID" value="MDR5895052.1"/>
    <property type="molecule type" value="Genomic_DNA"/>
</dbReference>
<dbReference type="EC" id="2.1.1.-" evidence="3"/>
<evidence type="ECO:0000259" key="2">
    <source>
        <dbReference type="PROSITE" id="PS51084"/>
    </source>
</evidence>
<keyword evidence="3" id="KW-0808">Transferase</keyword>
<dbReference type="GO" id="GO:0008168">
    <property type="term" value="F:methyltransferase activity"/>
    <property type="evidence" value="ECO:0007669"/>
    <property type="project" value="UniProtKB-KW"/>
</dbReference>
<dbReference type="InterPro" id="IPR011146">
    <property type="entry name" value="HIT-like"/>
</dbReference>
<name>A0ABU1GTY1_9GAMM</name>
<dbReference type="Gene3D" id="3.30.428.10">
    <property type="entry name" value="HIT-like"/>
    <property type="match status" value="1"/>
</dbReference>
<reference evidence="3 4" key="1">
    <citation type="submission" date="2023-04" db="EMBL/GenBank/DDBJ databases">
        <title>A long-awaited taxogenomic arrangement of the family Halomonadaceae.</title>
        <authorList>
            <person name="De La Haba R."/>
            <person name="Chuvochina M."/>
            <person name="Wittouck S."/>
            <person name="Arahal D.R."/>
            <person name="Sanchez-Porro C."/>
            <person name="Hugenholtz P."/>
            <person name="Ventosa A."/>
        </authorList>
    </citation>
    <scope>NUCLEOTIDE SEQUENCE [LARGE SCALE GENOMIC DNA]</scope>
    <source>
        <strain evidence="3 4">DSM 22428</strain>
    </source>
</reference>
<protein>
    <submittedName>
        <fullName evidence="3">HIT family protein</fullName>
        <ecNumber evidence="3">2.1.1.-</ecNumber>
    </submittedName>
</protein>